<dbReference type="GeneID" id="113210708"/>
<evidence type="ECO:0000313" key="5">
    <source>
        <dbReference type="RefSeq" id="XP_052130802.1"/>
    </source>
</evidence>
<keyword evidence="1" id="KW-1133">Transmembrane helix</keyword>
<keyword evidence="1" id="KW-0472">Membrane</keyword>
<proteinExistence type="predicted"/>
<dbReference type="AlphaFoldDB" id="A0A9C6X7P6"/>
<dbReference type="PANTHER" id="PTHR31912:SF35">
    <property type="entry name" value="C2H2-TYPE DOMAIN-CONTAINING PROTEIN"/>
    <property type="match status" value="1"/>
</dbReference>
<evidence type="ECO:0000259" key="2">
    <source>
        <dbReference type="PROSITE" id="PS00028"/>
    </source>
</evidence>
<protein>
    <submittedName>
        <fullName evidence="4 5">Uncharacterized protein LOC113210708</fullName>
    </submittedName>
</protein>
<feature type="domain" description="C2H2-type" evidence="2">
    <location>
        <begin position="140"/>
        <end position="163"/>
    </location>
</feature>
<dbReference type="OrthoDB" id="6764509at2759"/>
<organism evidence="3 4">
    <name type="scientific">Frankliniella occidentalis</name>
    <name type="common">Western flower thrips</name>
    <name type="synonym">Euthrips occidentalis</name>
    <dbReference type="NCBI Taxonomy" id="133901"/>
    <lineage>
        <taxon>Eukaryota</taxon>
        <taxon>Metazoa</taxon>
        <taxon>Ecdysozoa</taxon>
        <taxon>Arthropoda</taxon>
        <taxon>Hexapoda</taxon>
        <taxon>Insecta</taxon>
        <taxon>Pterygota</taxon>
        <taxon>Neoptera</taxon>
        <taxon>Paraneoptera</taxon>
        <taxon>Thysanoptera</taxon>
        <taxon>Terebrantia</taxon>
        <taxon>Thripoidea</taxon>
        <taxon>Thripidae</taxon>
        <taxon>Frankliniella</taxon>
    </lineage>
</organism>
<dbReference type="RefSeq" id="XP_052130803.1">
    <property type="nucleotide sequence ID" value="XM_052274843.1"/>
</dbReference>
<keyword evidence="1" id="KW-0812">Transmembrane</keyword>
<feature type="transmembrane region" description="Helical" evidence="1">
    <location>
        <begin position="37"/>
        <end position="55"/>
    </location>
</feature>
<keyword evidence="3" id="KW-1185">Reference proteome</keyword>
<evidence type="ECO:0000256" key="1">
    <source>
        <dbReference type="SAM" id="Phobius"/>
    </source>
</evidence>
<dbReference type="SMART" id="SM00355">
    <property type="entry name" value="ZnF_C2H2"/>
    <property type="match status" value="4"/>
</dbReference>
<evidence type="ECO:0000313" key="6">
    <source>
        <dbReference type="RefSeq" id="XP_052130803.1"/>
    </source>
</evidence>
<dbReference type="Proteomes" id="UP000504606">
    <property type="component" value="Unplaced"/>
</dbReference>
<dbReference type="PANTHER" id="PTHR31912">
    <property type="entry name" value="IP13529P"/>
    <property type="match status" value="1"/>
</dbReference>
<sequence length="982" mass="112365">MGVSTDIWRACIGTFCHPVYKKRTSSSTKAKIAKARLHLTFWFAILAILLVIGNVERNPGPAEYKCNHCERISPSLRSNAAHQRDSHSMDSNYSYYCAVASCRNEIFVSHKSLVNHIWKRHTSAKDEALDVNVPPSRVSCSTEGCVDVFSSLHLLCNHLISYHGQEKGERILCPYPTCTSGSLKLSSFRTHLSEKHVGWKNNEPQERPVLHDNFGEVFECDEQNMDFQEQEVNDGGAGECDMSVEEFDDEENDFDIIHTMSKNFFHQLAKFYLKMETECMMPASSVQTMSLGLAHLQRLNLAIIKKVLLKELQDLNISKEVSDSVLTNVLYADKMFCAHTKDAPGPTLSTQKLRLKYYKENFTYIKPVEINLSLDPTLPRTIHLVSIRETLIELVKCPSVKRQIDRSFEAQASGQRDENILRDYRDGMVYQRSQSAMKKTIDLIIFQDAFSATKDLGSTAEKYDTLGMYFVIGNMLPRIRSKLKSMNLVMIIPKFKEMFKTFGDKCFKHVVEELKDLEINGINYYGEVIPVVLQFLVGDNKGQNQIGGFVGSFTALSYCRFCPMGRNDIRETPWVVEPFRTKESFNEDLALFVQAKVEGRDDIEHVHGVKTDCIFNSLQEFNSMDPRLCPCLAHDIFEAMLNEYDFFPVIESLISKGWFTLNGLNKLIQKFKYSSHDIKNKPVKVRATKLGGHAVQNWTLFRLFPFIIGKDRILDASDSHWQLYLSLKEICEYVCAPSVTLQQVAHAKGLISEYMQQRQEILQTQAKPKHHFVSHYADLIVLMGPIMHLFTLRFESAHTFFKRVARTCKNFINLGITMSEKAALYFCYLSTGSYFDEGFSVEGQQPLDKSKYGKEMEDFLLKQNLSAHVKEVSSGKVDSVEFKRGYWILLGNKEENHDVIVTGYIQCVIVEKGEVKIVVSIHRAELWVEYGLYTIDMSSSYNYKCILAKDLEYPVSQSVYNFYGKKCFSLKHLLTSSIDEAD</sequence>
<accession>A0A9C6X7P6</accession>
<reference evidence="4 5" key="1">
    <citation type="submission" date="2025-04" db="UniProtKB">
        <authorList>
            <consortium name="RefSeq"/>
        </authorList>
    </citation>
    <scope>IDENTIFICATION</scope>
    <source>
        <tissue evidence="4 5">Whole organism</tissue>
    </source>
</reference>
<gene>
    <name evidence="4 5 6" type="primary">LOC113210708</name>
</gene>
<name>A0A9C6X7P6_FRAOC</name>
<dbReference type="PROSITE" id="PS00028">
    <property type="entry name" value="ZINC_FINGER_C2H2_1"/>
    <property type="match status" value="1"/>
</dbReference>
<evidence type="ECO:0000313" key="4">
    <source>
        <dbReference type="RefSeq" id="XP_052130801.1"/>
    </source>
</evidence>
<dbReference type="InterPro" id="IPR013087">
    <property type="entry name" value="Znf_C2H2_type"/>
</dbReference>
<dbReference type="RefSeq" id="XP_052130802.1">
    <property type="nucleotide sequence ID" value="XM_052274842.1"/>
</dbReference>
<dbReference type="KEGG" id="foc:113210708"/>
<evidence type="ECO:0000313" key="3">
    <source>
        <dbReference type="Proteomes" id="UP000504606"/>
    </source>
</evidence>
<dbReference type="RefSeq" id="XP_052130801.1">
    <property type="nucleotide sequence ID" value="XM_052274841.1"/>
</dbReference>